<reference evidence="2" key="1">
    <citation type="submission" date="2022-11" db="UniProtKB">
        <authorList>
            <consortium name="WormBaseParasite"/>
        </authorList>
    </citation>
    <scope>IDENTIFICATION</scope>
</reference>
<sequence length="248" mass="28918">MLYNVFSDDKEKKFSKLNPIANTTVPLFDINFNGIDMDIMIAPIARYEVSDTWNFNLNNNENLINKNSELIDKLINEMLIDGNKLFTKSVVMLSGSYRAAFRQMFVLLDKFKREIFKNLLKAIKHWAKRMDWPKPLLLEPLTTKEDLERLGRKAMEIWSKIEEFEVHLEHKVLRTNLKENLLEYRILSGYEEKGRCRIDGKAKGLEIPANYKAKNGFLELPLLVIIPYLIVDTEFVTGLASNFQINPD</sequence>
<name>A0A915LGU8_MELJA</name>
<dbReference type="InterPro" id="IPR043519">
    <property type="entry name" value="NT_sf"/>
</dbReference>
<organism evidence="1 2">
    <name type="scientific">Meloidogyne javanica</name>
    <name type="common">Root-knot nematode worm</name>
    <dbReference type="NCBI Taxonomy" id="6303"/>
    <lineage>
        <taxon>Eukaryota</taxon>
        <taxon>Metazoa</taxon>
        <taxon>Ecdysozoa</taxon>
        <taxon>Nematoda</taxon>
        <taxon>Chromadorea</taxon>
        <taxon>Rhabditida</taxon>
        <taxon>Tylenchina</taxon>
        <taxon>Tylenchomorpha</taxon>
        <taxon>Tylenchoidea</taxon>
        <taxon>Meloidogynidae</taxon>
        <taxon>Meloidogyninae</taxon>
        <taxon>Meloidogyne</taxon>
        <taxon>Meloidogyne incognita group</taxon>
    </lineage>
</organism>
<evidence type="ECO:0000313" key="2">
    <source>
        <dbReference type="WBParaSite" id="scaffold11032_cov233.g15254"/>
    </source>
</evidence>
<proteinExistence type="predicted"/>
<evidence type="ECO:0000313" key="1">
    <source>
        <dbReference type="Proteomes" id="UP000887561"/>
    </source>
</evidence>
<protein>
    <submittedName>
        <fullName evidence="2">Uncharacterized protein</fullName>
    </submittedName>
</protein>
<dbReference type="Gene3D" id="3.30.460.10">
    <property type="entry name" value="Beta Polymerase, domain 2"/>
    <property type="match status" value="1"/>
</dbReference>
<accession>A0A915LGU8</accession>
<dbReference type="AlphaFoldDB" id="A0A915LGU8"/>
<keyword evidence="1" id="KW-1185">Reference proteome</keyword>
<dbReference type="WBParaSite" id="scaffold11032_cov233.g15254">
    <property type="protein sequence ID" value="scaffold11032_cov233.g15254"/>
    <property type="gene ID" value="scaffold11032_cov233.g15254"/>
</dbReference>
<dbReference type="Proteomes" id="UP000887561">
    <property type="component" value="Unplaced"/>
</dbReference>